<dbReference type="InterPro" id="IPR052587">
    <property type="entry name" value="TELO2-interacting_protein_1"/>
</dbReference>
<dbReference type="Gene3D" id="1.25.10.10">
    <property type="entry name" value="Leucine-rich Repeat Variant"/>
    <property type="match status" value="2"/>
</dbReference>
<proteinExistence type="predicted"/>
<dbReference type="PANTHER" id="PTHR18460">
    <property type="entry name" value="TEL2 INTERACTING PROTEIN 1 TTI1 FAMILY MEMBER"/>
    <property type="match status" value="1"/>
</dbReference>
<dbReference type="InterPro" id="IPR057567">
    <property type="entry name" value="TPR_TTI1_C"/>
</dbReference>
<dbReference type="GO" id="GO:0005737">
    <property type="term" value="C:cytoplasm"/>
    <property type="evidence" value="ECO:0007669"/>
    <property type="project" value="TreeGrafter"/>
</dbReference>
<sequence length="1104" mass="124783">MDPQTAFHILQPASIAVARDKNISSVKSLSCAVEQVLAVESATSNDNSTNCINDLKEYLLFPLCQILKSEQKHSDVLLEEIVRCMFLIVKESEIDDFNIFQDIFFLLFSLLFVKKSATKEVRLSEECKQYSVNTVTALVCNSSSKVRERIVCDNFRPQLGHAVFICLQLAKEEKNRSLRIAAIECLLALGQQKTFNELSFTQKSVISKTFANFLPGIVTGLAAVITGDEKQGHKVTCAAIDGWSYFVTLVMRNEFLEEKVSRLGESEIFSELRDKLFKDALVQEKSEAKNSKFDLPEPNGELRQVSLPSVQIDNKWVNSTTEKLITIIHSITKLMSHSHWKVRLSLLNLAQQLISKCYKSLANSIVFAVQVIITLRSDDILDVGSAAQEALLAVMNVIKCNGGDSHVQKGLYELLEEHVYALATQLPTIFRQQDDTKTLSRVRQLVGCLEVLGERIGRLMTCPSHASRLLRSLSFGFTLDVSDSDLLLEKTNAQDPFIILNIKPSLGRSFKYFQDVRIFQSLVASCRLIGFHSEVTLICDICLELLQETHLRKESCILFTSIIQGRDKTKFIEKDEYSISSEENEQVVRNILDVVISMELLYVPLVLSDSSSIVSDDTTKALIPVNKQQNISVDLLKSNVILVSNVLNLIGATAQMIGKDFQMFLSTILCSVLEKAGDVNVLVAFTAKNTLAEIANACQYDSVADLIENGVPYYWYSLSMKLKKLQQYPTAPLVLQVCLEYASIDVIAFTEELVEDVLLCLDTYHCDEALPLLRVLLVYILAVIRYEKKPQTQSEEQSRECSRKEKDLKIEDNLYVKESKSLLNFLNVYHSNEIAFKQGLEDSDSDIPVNDGINQEENVDNVKLEDDESNFDAKKNAAPLYIKHVVEILEKCSHMLFVQERNIKLIILEIIKVGTEALAKWENERLPVLHKLWKPLVLRLKDSDFVVFMRSFEALTVMAISSGDFLRRRILKEVLPLTYSFLKNQSHVSLKKMSRSGYYMTSGYRAQCTLLKNLPDLVKALLFGVTETGALLDIVVLYLDTRQPQQLQEYSFNILKLLSRCHPQHVWLALAYQQPSFRIEPPAPSLSTIKVRSKISGFLPNDIV</sequence>
<feature type="domain" description="TTI1 N-terminal TPR" evidence="1">
    <location>
        <begin position="7"/>
        <end position="379"/>
    </location>
</feature>
<dbReference type="Pfam" id="PF21547">
    <property type="entry name" value="TTI1"/>
    <property type="match status" value="1"/>
</dbReference>
<evidence type="ECO:0000313" key="4">
    <source>
        <dbReference type="Proteomes" id="UP001381693"/>
    </source>
</evidence>
<reference evidence="3 4" key="1">
    <citation type="submission" date="2023-11" db="EMBL/GenBank/DDBJ databases">
        <title>Halocaridina rubra genome assembly.</title>
        <authorList>
            <person name="Smith C."/>
        </authorList>
    </citation>
    <scope>NUCLEOTIDE SEQUENCE [LARGE SCALE GENOMIC DNA]</scope>
    <source>
        <strain evidence="3">EP-1</strain>
        <tissue evidence="3">Whole</tissue>
    </source>
</reference>
<accession>A0AAN9AAC2</accession>
<dbReference type="SUPFAM" id="SSF48371">
    <property type="entry name" value="ARM repeat"/>
    <property type="match status" value="1"/>
</dbReference>
<name>A0AAN9AAC2_HALRR</name>
<dbReference type="InterPro" id="IPR011989">
    <property type="entry name" value="ARM-like"/>
</dbReference>
<dbReference type="InterPro" id="IPR049362">
    <property type="entry name" value="TTI1_rpt"/>
</dbReference>
<dbReference type="Pfam" id="PF24176">
    <property type="entry name" value="TPR_TTI1_2nd"/>
    <property type="match status" value="1"/>
</dbReference>
<dbReference type="PANTHER" id="PTHR18460:SF3">
    <property type="entry name" value="TELO2-INTERACTING PROTEIN 1 HOMOLOG"/>
    <property type="match status" value="1"/>
</dbReference>
<dbReference type="InterPro" id="IPR016024">
    <property type="entry name" value="ARM-type_fold"/>
</dbReference>
<dbReference type="Proteomes" id="UP001381693">
    <property type="component" value="Unassembled WGS sequence"/>
</dbReference>
<feature type="domain" description="TTI1 C-terminal TPR" evidence="2">
    <location>
        <begin position="776"/>
        <end position="1067"/>
    </location>
</feature>
<organism evidence="3 4">
    <name type="scientific">Halocaridina rubra</name>
    <name type="common">Hawaiian red shrimp</name>
    <dbReference type="NCBI Taxonomy" id="373956"/>
    <lineage>
        <taxon>Eukaryota</taxon>
        <taxon>Metazoa</taxon>
        <taxon>Ecdysozoa</taxon>
        <taxon>Arthropoda</taxon>
        <taxon>Crustacea</taxon>
        <taxon>Multicrustacea</taxon>
        <taxon>Malacostraca</taxon>
        <taxon>Eumalacostraca</taxon>
        <taxon>Eucarida</taxon>
        <taxon>Decapoda</taxon>
        <taxon>Pleocyemata</taxon>
        <taxon>Caridea</taxon>
        <taxon>Atyoidea</taxon>
        <taxon>Atyidae</taxon>
        <taxon>Halocaridina</taxon>
    </lineage>
</organism>
<protein>
    <recommendedName>
        <fullName evidence="5">TELO2-interacting protein 1</fullName>
    </recommendedName>
</protein>
<comment type="caution">
    <text evidence="3">The sequence shown here is derived from an EMBL/GenBank/DDBJ whole genome shotgun (WGS) entry which is preliminary data.</text>
</comment>
<evidence type="ECO:0000259" key="1">
    <source>
        <dbReference type="Pfam" id="PF24173"/>
    </source>
</evidence>
<evidence type="ECO:0008006" key="5">
    <source>
        <dbReference type="Google" id="ProtNLM"/>
    </source>
</evidence>
<gene>
    <name evidence="3" type="ORF">SK128_006484</name>
</gene>
<dbReference type="InterPro" id="IPR057566">
    <property type="entry name" value="TPR_TTI1_N"/>
</dbReference>
<evidence type="ECO:0000259" key="2">
    <source>
        <dbReference type="Pfam" id="PF24181"/>
    </source>
</evidence>
<dbReference type="AlphaFoldDB" id="A0AAN9AAC2"/>
<dbReference type="Pfam" id="PF24173">
    <property type="entry name" value="TPR_TTI1_N"/>
    <property type="match status" value="1"/>
</dbReference>
<evidence type="ECO:0000313" key="3">
    <source>
        <dbReference type="EMBL" id="KAK7076087.1"/>
    </source>
</evidence>
<dbReference type="Pfam" id="PF24181">
    <property type="entry name" value="TPR_TTI1_C"/>
    <property type="match status" value="1"/>
</dbReference>
<keyword evidence="4" id="KW-1185">Reference proteome</keyword>
<dbReference type="EMBL" id="JAXCGZ010009867">
    <property type="protein sequence ID" value="KAK7076087.1"/>
    <property type="molecule type" value="Genomic_DNA"/>
</dbReference>